<keyword evidence="2" id="KW-1185">Reference proteome</keyword>
<dbReference type="EMBL" id="JBAKAW010000017">
    <property type="protein sequence ID" value="MEL0656741.1"/>
    <property type="molecule type" value="Genomic_DNA"/>
</dbReference>
<protein>
    <submittedName>
        <fullName evidence="1">Uncharacterized protein</fullName>
    </submittedName>
</protein>
<evidence type="ECO:0000313" key="2">
    <source>
        <dbReference type="Proteomes" id="UP001371391"/>
    </source>
</evidence>
<evidence type="ECO:0000313" key="1">
    <source>
        <dbReference type="EMBL" id="MEL0656741.1"/>
    </source>
</evidence>
<name>A0ABU9H4J3_9GAMM</name>
<proteinExistence type="predicted"/>
<organism evidence="1 2">
    <name type="scientific">Pseudoalteromonas issachenkonii</name>
    <dbReference type="NCBI Taxonomy" id="152297"/>
    <lineage>
        <taxon>Bacteria</taxon>
        <taxon>Pseudomonadati</taxon>
        <taxon>Pseudomonadota</taxon>
        <taxon>Gammaproteobacteria</taxon>
        <taxon>Alteromonadales</taxon>
        <taxon>Pseudoalteromonadaceae</taxon>
        <taxon>Pseudoalteromonas</taxon>
    </lineage>
</organism>
<gene>
    <name evidence="1" type="ORF">V6257_17095</name>
</gene>
<comment type="caution">
    <text evidence="1">The sequence shown here is derived from an EMBL/GenBank/DDBJ whole genome shotgun (WGS) entry which is preliminary data.</text>
</comment>
<dbReference type="Proteomes" id="UP001371391">
    <property type="component" value="Unassembled WGS sequence"/>
</dbReference>
<reference evidence="1 2" key="1">
    <citation type="submission" date="2024-02" db="EMBL/GenBank/DDBJ databases">
        <title>Bacteria isolated from the canopy kelp, Nereocystis luetkeana.</title>
        <authorList>
            <person name="Pfister C.A."/>
            <person name="Younker I.T."/>
            <person name="Light S.H."/>
        </authorList>
    </citation>
    <scope>NUCLEOTIDE SEQUENCE [LARGE SCALE GENOMIC DNA]</scope>
    <source>
        <strain evidence="1 2">TI.1.03</strain>
    </source>
</reference>
<accession>A0ABU9H4J3</accession>
<sequence length="78" mass="8651">MSNQEIATLIQIHFKFISTPSESEVILILEQVTNATTENEFNKIIFDNVSSTISFANESLEMSASISLLKQIKSSLGK</sequence>
<dbReference type="RefSeq" id="WP_341603628.1">
    <property type="nucleotide sequence ID" value="NZ_JBAKAW010000017.1"/>
</dbReference>